<dbReference type="RefSeq" id="WP_172961598.1">
    <property type="nucleotide sequence ID" value="NZ_AP017378.1"/>
</dbReference>
<dbReference type="KEGG" id="dfl:DFE_0480"/>
<dbReference type="EMBL" id="AP017378">
    <property type="protein sequence ID" value="BBD07206.1"/>
    <property type="molecule type" value="Genomic_DNA"/>
</dbReference>
<accession>A0A2Z6AVJ6</accession>
<gene>
    <name evidence="3" type="ORF">DFE_0480</name>
</gene>
<evidence type="ECO:0000313" key="4">
    <source>
        <dbReference type="Proteomes" id="UP000269883"/>
    </source>
</evidence>
<feature type="compositionally biased region" description="Polar residues" evidence="1">
    <location>
        <begin position="114"/>
        <end position="127"/>
    </location>
</feature>
<evidence type="ECO:0000256" key="1">
    <source>
        <dbReference type="SAM" id="MobiDB-lite"/>
    </source>
</evidence>
<dbReference type="Proteomes" id="UP000269883">
    <property type="component" value="Chromosome"/>
</dbReference>
<dbReference type="InterPro" id="IPR027417">
    <property type="entry name" value="P-loop_NTPase"/>
</dbReference>
<dbReference type="PANTHER" id="PTHR40690:SF1">
    <property type="entry name" value="DUF1611 DOMAIN-CONTAINING PROTEIN"/>
    <property type="match status" value="1"/>
</dbReference>
<keyword evidence="4" id="KW-1185">Reference proteome</keyword>
<organism evidence="3 4">
    <name type="scientific">Desulfovibrio ferrophilus</name>
    <dbReference type="NCBI Taxonomy" id="241368"/>
    <lineage>
        <taxon>Bacteria</taxon>
        <taxon>Pseudomonadati</taxon>
        <taxon>Thermodesulfobacteriota</taxon>
        <taxon>Desulfovibrionia</taxon>
        <taxon>Desulfovibrionales</taxon>
        <taxon>Desulfovibrionaceae</taxon>
        <taxon>Desulfovibrio</taxon>
    </lineage>
</organism>
<reference evidence="3 4" key="1">
    <citation type="journal article" date="2018" name="Sci. Adv.">
        <title>Multi-heme cytochromes provide a pathway for survival in energy-limited environments.</title>
        <authorList>
            <person name="Deng X."/>
            <person name="Dohmae N."/>
            <person name="Nealson K.H."/>
            <person name="Hashimoto K."/>
            <person name="Okamoto A."/>
        </authorList>
    </citation>
    <scope>NUCLEOTIDE SEQUENCE [LARGE SCALE GENOMIC DNA]</scope>
    <source>
        <strain evidence="3 4">IS5</strain>
    </source>
</reference>
<dbReference type="InterPro" id="IPR035402">
    <property type="entry name" value="DgcN-like_N"/>
</dbReference>
<proteinExistence type="predicted"/>
<dbReference type="AlphaFoldDB" id="A0A2Z6AVJ6"/>
<protein>
    <submittedName>
        <fullName evidence="3">GFO/IDH/MOCA family oxidoreductase fused to GTPase/ATPase domain</fullName>
    </submittedName>
</protein>
<name>A0A2Z6AVJ6_9BACT</name>
<dbReference type="Gene3D" id="3.40.50.720">
    <property type="entry name" value="NAD(P)-binding Rossmann-like Domain"/>
    <property type="match status" value="1"/>
</dbReference>
<evidence type="ECO:0000313" key="3">
    <source>
        <dbReference type="EMBL" id="BBD07206.1"/>
    </source>
</evidence>
<sequence>MLDDKPNKIPIYKNLQEALDGKGGSIAAFIYGMAPLSGAFSSIDRDVMFYAMERNLDIVNGLHDFLTDDASFVQKAAECSVQLHDIRKQQDIKQRTTLGDHPSLSLPARAKHQASPQNLRSVSKNAT</sequence>
<feature type="region of interest" description="Disordered" evidence="1">
    <location>
        <begin position="98"/>
        <end position="127"/>
    </location>
</feature>
<dbReference type="Pfam" id="PF17396">
    <property type="entry name" value="DUF1611_N"/>
    <property type="match status" value="1"/>
</dbReference>
<dbReference type="InterPro" id="IPR011669">
    <property type="entry name" value="DgcN-like"/>
</dbReference>
<evidence type="ECO:0000259" key="2">
    <source>
        <dbReference type="Pfam" id="PF17396"/>
    </source>
</evidence>
<dbReference type="PANTHER" id="PTHR40690">
    <property type="entry name" value="GLL3100 PROTEIN"/>
    <property type="match status" value="1"/>
</dbReference>
<feature type="domain" description="D-glutamate N-acetyltransferase-like N-terminal" evidence="2">
    <location>
        <begin position="2"/>
        <end position="88"/>
    </location>
</feature>
<dbReference type="SUPFAM" id="SSF52540">
    <property type="entry name" value="P-loop containing nucleoside triphosphate hydrolases"/>
    <property type="match status" value="1"/>
</dbReference>